<keyword evidence="1" id="KW-0812">Transmembrane</keyword>
<keyword evidence="1" id="KW-0472">Membrane</keyword>
<dbReference type="PANTHER" id="PTHR42736">
    <property type="entry name" value="PROTEIN-GLUTAMINE GAMMA-GLUTAMYLTRANSFERASE"/>
    <property type="match status" value="1"/>
</dbReference>
<accession>A0A540V8Y5</accession>
<dbReference type="SUPFAM" id="SSF54001">
    <property type="entry name" value="Cysteine proteinases"/>
    <property type="match status" value="1"/>
</dbReference>
<dbReference type="InParanoid" id="A0A540V8Y5"/>
<evidence type="ECO:0000256" key="1">
    <source>
        <dbReference type="SAM" id="Phobius"/>
    </source>
</evidence>
<feature type="domain" description="Transglutaminase-like" evidence="2">
    <location>
        <begin position="551"/>
        <end position="622"/>
    </location>
</feature>
<dbReference type="Proteomes" id="UP000317371">
    <property type="component" value="Unassembled WGS sequence"/>
</dbReference>
<feature type="transmembrane region" description="Helical" evidence="1">
    <location>
        <begin position="172"/>
        <end position="193"/>
    </location>
</feature>
<organism evidence="3 4">
    <name type="scientific">Litorilinea aerophila</name>
    <dbReference type="NCBI Taxonomy" id="1204385"/>
    <lineage>
        <taxon>Bacteria</taxon>
        <taxon>Bacillati</taxon>
        <taxon>Chloroflexota</taxon>
        <taxon>Caldilineae</taxon>
        <taxon>Caldilineales</taxon>
        <taxon>Caldilineaceae</taxon>
        <taxon>Litorilinea</taxon>
    </lineage>
</organism>
<dbReference type="Pfam" id="PF01841">
    <property type="entry name" value="Transglut_core"/>
    <property type="match status" value="1"/>
</dbReference>
<evidence type="ECO:0000313" key="4">
    <source>
        <dbReference type="Proteomes" id="UP000317371"/>
    </source>
</evidence>
<keyword evidence="4" id="KW-1185">Reference proteome</keyword>
<dbReference type="SMART" id="SM00460">
    <property type="entry name" value="TGc"/>
    <property type="match status" value="1"/>
</dbReference>
<proteinExistence type="predicted"/>
<dbReference type="AlphaFoldDB" id="A0A540V8Y5"/>
<dbReference type="InterPro" id="IPR038765">
    <property type="entry name" value="Papain-like_cys_pep_sf"/>
</dbReference>
<feature type="transmembrane region" description="Helical" evidence="1">
    <location>
        <begin position="35"/>
        <end position="56"/>
    </location>
</feature>
<dbReference type="RefSeq" id="WP_141612412.1">
    <property type="nucleotide sequence ID" value="NZ_VIGC02000046.1"/>
</dbReference>
<dbReference type="PANTHER" id="PTHR42736:SF1">
    <property type="entry name" value="PROTEIN-GLUTAMINE GAMMA-GLUTAMYLTRANSFERASE"/>
    <property type="match status" value="1"/>
</dbReference>
<reference evidence="3 4" key="1">
    <citation type="submission" date="2019-06" db="EMBL/GenBank/DDBJ databases">
        <title>Genome sequence of Litorilinea aerophila BAA-2444.</title>
        <authorList>
            <person name="Maclea K.S."/>
            <person name="Maurais E.G."/>
            <person name="Iannazzi L.C."/>
        </authorList>
    </citation>
    <scope>NUCLEOTIDE SEQUENCE [LARGE SCALE GENOMIC DNA]</scope>
    <source>
        <strain evidence="3 4">ATCC BAA-2444</strain>
    </source>
</reference>
<dbReference type="EMBL" id="VIGC01000046">
    <property type="protein sequence ID" value="TQE93208.1"/>
    <property type="molecule type" value="Genomic_DNA"/>
</dbReference>
<feature type="transmembrane region" description="Helical" evidence="1">
    <location>
        <begin position="660"/>
        <end position="682"/>
    </location>
</feature>
<feature type="transmembrane region" description="Helical" evidence="1">
    <location>
        <begin position="68"/>
        <end position="87"/>
    </location>
</feature>
<keyword evidence="1" id="KW-1133">Transmembrane helix</keyword>
<dbReference type="InterPro" id="IPR052901">
    <property type="entry name" value="Bact_TGase-like"/>
</dbReference>
<evidence type="ECO:0000259" key="2">
    <source>
        <dbReference type="SMART" id="SM00460"/>
    </source>
</evidence>
<feature type="transmembrane region" description="Helical" evidence="1">
    <location>
        <begin position="223"/>
        <end position="243"/>
    </location>
</feature>
<evidence type="ECO:0000313" key="3">
    <source>
        <dbReference type="EMBL" id="TQE93208.1"/>
    </source>
</evidence>
<feature type="transmembrane region" description="Helical" evidence="1">
    <location>
        <begin position="200"/>
        <end position="217"/>
    </location>
</feature>
<protein>
    <submittedName>
        <fullName evidence="3">Transglutaminase domain-containing protein</fullName>
    </submittedName>
</protein>
<dbReference type="Gene3D" id="3.10.620.30">
    <property type="match status" value="1"/>
</dbReference>
<feature type="transmembrane region" description="Helical" evidence="1">
    <location>
        <begin position="99"/>
        <end position="119"/>
    </location>
</feature>
<feature type="transmembrane region" description="Helical" evidence="1">
    <location>
        <begin position="263"/>
        <end position="285"/>
    </location>
</feature>
<dbReference type="OrthoDB" id="9804872at2"/>
<gene>
    <name evidence="3" type="ORF">FKZ61_22440</name>
</gene>
<sequence length="785" mass="86999">MTVQTTGEATILAEERSPWLWTAARWLEARLRPHLGWVVLLVCMLLSLLPAMAMRVNRWVDLNSFQAVVDWMGPLGVAGTWLVLGWRRPGPGETGPRRALAAAVGLMLLGPFLLSQFLVGWLPGPLALWRAAQTGAWSSLLAEMAGDWLRLLSRYGTWWQGVQAGGAAQDDLVFAGVAGLVLWTVGVLTAWLVRRYRQGLLAAAPSLWLLGTILLYSSGGRSLLVTGLALAALLHLLLDFHTLLRRWEALALDFNPGLLWDRLAAAAAAVFLVLFVAAVMPNLYIGPIAYRYFDFIAPYNQRLEEMARRLFPDVKGTSRLPGGQLAGGLPNEFLLAGGPDLSATEIMRVRTNDAVYSDYPFEDVAPPGHYMRSGTFAVYDGKGWQNPSDLTTLDQSADDRWGGISLDGRKLLVQTVFLSINSSVLYAAPEPIEASVDYRLLYRQPDDLVALRARESSYTVVSAIPAVNEEMLRAVPDWGETNPVPEELAVHLQLPDTVTPRTRELAQELTAGLDGPFAKAQAIEQYLRTFTYDLTVPPPPADVADVADYFLFDLQRGYCDYYATAFVVLARLAGLPTRFATGFAVGHWDPYEQIWIVTEAEAHSWPEVYMPPYGWIPFEPTAGRPELSRVAAPGFSGGLASNPGPSTPTEVDLTPEESAWSWQLLFWLVPLGLLLWGVWAWLARWRAGREDPWTELLRHGRRLGRPMEAGETVLEYGRELAAHITTHQARTPDTGRIVAREILALSRAVSDMLYGAAARREQAMRQASEHWGRLRGYLRGLRVRA</sequence>
<comment type="caution">
    <text evidence="3">The sequence shown here is derived from an EMBL/GenBank/DDBJ whole genome shotgun (WGS) entry which is preliminary data.</text>
</comment>
<name>A0A540V8Y5_9CHLR</name>
<dbReference type="InterPro" id="IPR002931">
    <property type="entry name" value="Transglutaminase-like"/>
</dbReference>